<organism evidence="1 2">
    <name type="scientific">Striga asiatica</name>
    <name type="common">Asiatic witchweed</name>
    <name type="synonym">Buchnera asiatica</name>
    <dbReference type="NCBI Taxonomy" id="4170"/>
    <lineage>
        <taxon>Eukaryota</taxon>
        <taxon>Viridiplantae</taxon>
        <taxon>Streptophyta</taxon>
        <taxon>Embryophyta</taxon>
        <taxon>Tracheophyta</taxon>
        <taxon>Spermatophyta</taxon>
        <taxon>Magnoliopsida</taxon>
        <taxon>eudicotyledons</taxon>
        <taxon>Gunneridae</taxon>
        <taxon>Pentapetalae</taxon>
        <taxon>asterids</taxon>
        <taxon>lamiids</taxon>
        <taxon>Lamiales</taxon>
        <taxon>Orobanchaceae</taxon>
        <taxon>Buchnereae</taxon>
        <taxon>Striga</taxon>
    </lineage>
</organism>
<dbReference type="OrthoDB" id="1897593at2759"/>
<proteinExistence type="predicted"/>
<accession>A0A5A7P0A1</accession>
<sequence length="117" mass="13308">MLIAQFTLDKLVGDLRTQNESLLEKAKRWATDEKKPGFRELQERNRVLSEQLLKSLDGCRSMKRKLRAAHEENGSLRAALDEIVTSLERFKAKNEPEVLALEERAGLSILSCVSIDL</sequence>
<dbReference type="EMBL" id="BKCP01000669">
    <property type="protein sequence ID" value="GER26047.1"/>
    <property type="molecule type" value="Genomic_DNA"/>
</dbReference>
<dbReference type="Proteomes" id="UP000325081">
    <property type="component" value="Unassembled WGS sequence"/>
</dbReference>
<dbReference type="PANTHER" id="PTHR38378">
    <property type="entry name" value="MYOSIN HEAVY CHAIN-LIKE PROTEIN"/>
    <property type="match status" value="1"/>
</dbReference>
<evidence type="ECO:0000313" key="1">
    <source>
        <dbReference type="EMBL" id="GER26047.1"/>
    </source>
</evidence>
<name>A0A5A7P0A1_STRAF</name>
<reference evidence="2" key="1">
    <citation type="journal article" date="2019" name="Curr. Biol.">
        <title>Genome Sequence of Striga asiatica Provides Insight into the Evolution of Plant Parasitism.</title>
        <authorList>
            <person name="Yoshida S."/>
            <person name="Kim S."/>
            <person name="Wafula E.K."/>
            <person name="Tanskanen J."/>
            <person name="Kim Y.M."/>
            <person name="Honaas L."/>
            <person name="Yang Z."/>
            <person name="Spallek T."/>
            <person name="Conn C.E."/>
            <person name="Ichihashi Y."/>
            <person name="Cheong K."/>
            <person name="Cui S."/>
            <person name="Der J.P."/>
            <person name="Gundlach H."/>
            <person name="Jiao Y."/>
            <person name="Hori C."/>
            <person name="Ishida J.K."/>
            <person name="Kasahara H."/>
            <person name="Kiba T."/>
            <person name="Kim M.S."/>
            <person name="Koo N."/>
            <person name="Laohavisit A."/>
            <person name="Lee Y.H."/>
            <person name="Lumba S."/>
            <person name="McCourt P."/>
            <person name="Mortimer J.C."/>
            <person name="Mutuku J.M."/>
            <person name="Nomura T."/>
            <person name="Sasaki-Sekimoto Y."/>
            <person name="Seto Y."/>
            <person name="Wang Y."/>
            <person name="Wakatake T."/>
            <person name="Sakakibara H."/>
            <person name="Demura T."/>
            <person name="Yamaguchi S."/>
            <person name="Yoneyama K."/>
            <person name="Manabe R.I."/>
            <person name="Nelson D.C."/>
            <person name="Schulman A.H."/>
            <person name="Timko M.P."/>
            <person name="dePamphilis C.W."/>
            <person name="Choi D."/>
            <person name="Shirasu K."/>
        </authorList>
    </citation>
    <scope>NUCLEOTIDE SEQUENCE [LARGE SCALE GENOMIC DNA]</scope>
    <source>
        <strain evidence="2">cv. UVA1</strain>
    </source>
</reference>
<gene>
    <name evidence="1" type="ORF">STAS_01658</name>
</gene>
<evidence type="ECO:0000313" key="2">
    <source>
        <dbReference type="Proteomes" id="UP000325081"/>
    </source>
</evidence>
<dbReference type="AlphaFoldDB" id="A0A5A7P0A1"/>
<keyword evidence="2" id="KW-1185">Reference proteome</keyword>
<protein>
    <submittedName>
        <fullName evidence="1">Myosin heavy chain-related</fullName>
    </submittedName>
</protein>
<dbReference type="PANTHER" id="PTHR38378:SF3">
    <property type="entry name" value="MYOSIN HEAVY CHAIN-LIKE PROTEIN"/>
    <property type="match status" value="1"/>
</dbReference>
<comment type="caution">
    <text evidence="1">The sequence shown here is derived from an EMBL/GenBank/DDBJ whole genome shotgun (WGS) entry which is preliminary data.</text>
</comment>